<evidence type="ECO:0000313" key="3">
    <source>
        <dbReference type="EMBL" id="GJS81835.1"/>
    </source>
</evidence>
<dbReference type="PANTHER" id="PTHR11439:SF495">
    <property type="entry name" value="REVERSE TRANSCRIPTASE, RNA-DEPENDENT DNA POLYMERASE-RELATED"/>
    <property type="match status" value="1"/>
</dbReference>
<sequence length="1305" mass="148991">MSNTNNNLQTQTSNALHNAIMKSGGKDRPPMLAPGNYVQWKSKIKRYIDTKPNNELIYYCLQNPPYKFKWTEKTVPVAKDNSHRDRFYKMMNELLRNQCDVTNHQVNVQFLLQLQPEWQRFVTLLKQHQNEVNEIRAERLARTTNPLALVSQQQPVYHFQNHPNHYTQNSSTRSQPAATRNRGKAIVNSPPPTYDQEPAMVVDDDKMSKEKEIDKLMALISLSFNKIYKPTNNNLRTSSNTSRANQDNSLRNNRGTGYDNQRVVNVAGPKENVEVTPDAADNSRPIFDAEPLQKVQNDDDTYNVFDNVQEHPKQPESVNEPYPVEQDEHNIIIDSLDMSYDREQDDQDDTDDLAKEHDLLASLIEKLRCEIDDSKNRNKFLESSNKALVDKLKGEIEDFKTKNKSIESSNNHFKEANNELSKTNQLMFKDLKKFQAKVYREYYYADHTNVILGVYTTLDEFTDLQCDYVDRVVKCERHEKELSKSNTTSKSFEALQKHAINFELALQQYLKAQLQDKDIAISMLKKLIEKMKGKSMETKFEKSLVIRQPNAFKSQRQSVLVTAQILPQNMKSILKNTNVIAPGMYKVHTQPNQARTPQLPQDIRKNKKHVSFSTGVIPTTNVSRPQLKSNRMKDRVMPNNSQRNKHEVEDQRRNFMFSNNKTFVTACNDSLNAKTLNVNFVCVTYGKCVLNDNHDMYVHYINAVNSRTRQPIAVPISTRVPKQNINQSVATFHNKTVATESTVKKPRSIIRNLYEQVSKTCGWWCSTLSIVDSGWSKNTTGNLKLLRFIGQFCDADLEVAFRKSTCYIHDLKGNDLLTGPRGTNMYSITLRETSTPNPICLMAKVHYHKHQMASDHVSSDPVPQCPTMALEQDSLSPGPQSQENVHQAAETVTTSNELDLLFSLMFDELLNGTTPVVLKASTITTTDAPNQLALEKKPAEENTVIRNKALLVAKGYAQKEGIYFEESFTPVDRLEAVRLFIVPDGIREHIILPSLRLKKHYRTQTSSQECVVMNSQFFPVSKGFSKCFIDPTLFITKHGEDILLVQTYVDDIIFGSTNPKLSKRSPIPRGIFINQLSLSEILIKHGMTLMWIALDSNAMETLDVTESPAYHRLAAVVLKALPKLDFLPNKLRIAIVACPLLGGGVKWAFSGCREKEGKRQYSKETSFELIAFLDSDHTGCLDSPEAEYVSLSACCAQVLWLRTQLINYGFHFDNIPMYCDSKAAIAISCNPVQHSHTKHIDVRYHFIKKQVEKGIVELFFVRTEFQLTDLFTKALSEDRFKYLDIRLGMRCLTPEELEVLANASA</sequence>
<feature type="region of interest" description="Disordered" evidence="2">
    <location>
        <begin position="230"/>
        <end position="260"/>
    </location>
</feature>
<dbReference type="Proteomes" id="UP001151760">
    <property type="component" value="Unassembled WGS sequence"/>
</dbReference>
<dbReference type="PANTHER" id="PTHR11439">
    <property type="entry name" value="GAG-POL-RELATED RETROTRANSPOSON"/>
    <property type="match status" value="1"/>
</dbReference>
<comment type="caution">
    <text evidence="3">The sequence shown here is derived from an EMBL/GenBank/DDBJ whole genome shotgun (WGS) entry which is preliminary data.</text>
</comment>
<feature type="compositionally biased region" description="Low complexity" evidence="2">
    <location>
        <begin position="231"/>
        <end position="245"/>
    </location>
</feature>
<reference evidence="3" key="1">
    <citation type="journal article" date="2022" name="Int. J. Mol. Sci.">
        <title>Draft Genome of Tanacetum Coccineum: Genomic Comparison of Closely Related Tanacetum-Family Plants.</title>
        <authorList>
            <person name="Yamashiro T."/>
            <person name="Shiraishi A."/>
            <person name="Nakayama K."/>
            <person name="Satake H."/>
        </authorList>
    </citation>
    <scope>NUCLEOTIDE SEQUENCE</scope>
</reference>
<proteinExistence type="predicted"/>
<feature type="region of interest" description="Disordered" evidence="2">
    <location>
        <begin position="160"/>
        <end position="198"/>
    </location>
</feature>
<evidence type="ECO:0000256" key="1">
    <source>
        <dbReference type="SAM" id="Coils"/>
    </source>
</evidence>
<feature type="compositionally biased region" description="Polar residues" evidence="2">
    <location>
        <begin position="160"/>
        <end position="178"/>
    </location>
</feature>
<evidence type="ECO:0000313" key="4">
    <source>
        <dbReference type="Proteomes" id="UP001151760"/>
    </source>
</evidence>
<protein>
    <submittedName>
        <fullName evidence="3">Retrovirus-related pol polyprotein from transposon TNT 1-94</fullName>
    </submittedName>
</protein>
<gene>
    <name evidence="3" type="ORF">Tco_0748376</name>
</gene>
<evidence type="ECO:0000256" key="2">
    <source>
        <dbReference type="SAM" id="MobiDB-lite"/>
    </source>
</evidence>
<feature type="compositionally biased region" description="Polar residues" evidence="2">
    <location>
        <begin position="246"/>
        <end position="260"/>
    </location>
</feature>
<accession>A0ABQ4YY79</accession>
<keyword evidence="4" id="KW-1185">Reference proteome</keyword>
<organism evidence="3 4">
    <name type="scientific">Tanacetum coccineum</name>
    <dbReference type="NCBI Taxonomy" id="301880"/>
    <lineage>
        <taxon>Eukaryota</taxon>
        <taxon>Viridiplantae</taxon>
        <taxon>Streptophyta</taxon>
        <taxon>Embryophyta</taxon>
        <taxon>Tracheophyta</taxon>
        <taxon>Spermatophyta</taxon>
        <taxon>Magnoliopsida</taxon>
        <taxon>eudicotyledons</taxon>
        <taxon>Gunneridae</taxon>
        <taxon>Pentapetalae</taxon>
        <taxon>asterids</taxon>
        <taxon>campanulids</taxon>
        <taxon>Asterales</taxon>
        <taxon>Asteraceae</taxon>
        <taxon>Asteroideae</taxon>
        <taxon>Anthemideae</taxon>
        <taxon>Anthemidinae</taxon>
        <taxon>Tanacetum</taxon>
    </lineage>
</organism>
<name>A0ABQ4YY79_9ASTR</name>
<feature type="coiled-coil region" evidence="1">
    <location>
        <begin position="364"/>
        <end position="426"/>
    </location>
</feature>
<keyword evidence="1" id="KW-0175">Coiled coil</keyword>
<reference evidence="3" key="2">
    <citation type="submission" date="2022-01" db="EMBL/GenBank/DDBJ databases">
        <authorList>
            <person name="Yamashiro T."/>
            <person name="Shiraishi A."/>
            <person name="Satake H."/>
            <person name="Nakayama K."/>
        </authorList>
    </citation>
    <scope>NUCLEOTIDE SEQUENCE</scope>
</reference>
<dbReference type="EMBL" id="BQNB010010778">
    <property type="protein sequence ID" value="GJS81835.1"/>
    <property type="molecule type" value="Genomic_DNA"/>
</dbReference>
<dbReference type="CDD" id="cd09272">
    <property type="entry name" value="RNase_HI_RT_Ty1"/>
    <property type="match status" value="1"/>
</dbReference>